<dbReference type="SMART" id="SM01022">
    <property type="entry name" value="ASCH"/>
    <property type="match status" value="1"/>
</dbReference>
<feature type="domain" description="ASCH" evidence="2">
    <location>
        <begin position="60"/>
        <end position="188"/>
    </location>
</feature>
<dbReference type="Gene3D" id="3.10.400.10">
    <property type="entry name" value="Sulfate adenylyltransferase"/>
    <property type="match status" value="1"/>
</dbReference>
<evidence type="ECO:0000259" key="2">
    <source>
        <dbReference type="SMART" id="SM01022"/>
    </source>
</evidence>
<dbReference type="InterPro" id="IPR009326">
    <property type="entry name" value="DUF984"/>
</dbReference>
<dbReference type="EMBL" id="BMXK01000021">
    <property type="protein sequence ID" value="GHD13783.1"/>
    <property type="molecule type" value="Genomic_DNA"/>
</dbReference>
<organism evidence="3 4">
    <name type="scientific">Zhihengliuella salsuginis</name>
    <dbReference type="NCBI Taxonomy" id="578222"/>
    <lineage>
        <taxon>Bacteria</taxon>
        <taxon>Bacillati</taxon>
        <taxon>Actinomycetota</taxon>
        <taxon>Actinomycetes</taxon>
        <taxon>Micrococcales</taxon>
        <taxon>Micrococcaceae</taxon>
        <taxon>Zhihengliuella</taxon>
    </lineage>
</organism>
<evidence type="ECO:0000313" key="3">
    <source>
        <dbReference type="EMBL" id="GHD13783.1"/>
    </source>
</evidence>
<dbReference type="PANTHER" id="PTHR39203">
    <property type="entry name" value="CYTOPLASMIC PROTEIN-RELATED"/>
    <property type="match status" value="1"/>
</dbReference>
<dbReference type="CDD" id="cd06553">
    <property type="entry name" value="ASCH_Ef3133_like"/>
    <property type="match status" value="1"/>
</dbReference>
<reference evidence="4" key="1">
    <citation type="journal article" date="2019" name="Int. J. Syst. Evol. Microbiol.">
        <title>The Global Catalogue of Microorganisms (GCM) 10K type strain sequencing project: providing services to taxonomists for standard genome sequencing and annotation.</title>
        <authorList>
            <consortium name="The Broad Institute Genomics Platform"/>
            <consortium name="The Broad Institute Genome Sequencing Center for Infectious Disease"/>
            <person name="Wu L."/>
            <person name="Ma J."/>
        </authorList>
    </citation>
    <scope>NUCLEOTIDE SEQUENCE [LARGE SCALE GENOMIC DNA]</scope>
    <source>
        <strain evidence="4">KCTC 19466</strain>
    </source>
</reference>
<sequence>MSEEFHASQSSLERSRSAETPADPEGLPPVDHGAARVMWEEYVAATGVVPQDSEDYVVECFGDSPALADALLHEVMHGQKRATSSLLVEYADEGEALPSIGAHWVVCSGSGEPALIVRTTELRLAAFDDVDEAFAHDEGEDDRTLESWRREHEKFWRRTRAAAGEDWWPGLTAEPGQELVLERFTVVWPEDFADHGAGR</sequence>
<evidence type="ECO:0000313" key="4">
    <source>
        <dbReference type="Proteomes" id="UP000642819"/>
    </source>
</evidence>
<feature type="region of interest" description="Disordered" evidence="1">
    <location>
        <begin position="1"/>
        <end position="31"/>
    </location>
</feature>
<dbReference type="InterPro" id="IPR007374">
    <property type="entry name" value="ASCH_domain"/>
</dbReference>
<accession>A0ABQ3GLV6</accession>
<protein>
    <recommendedName>
        <fullName evidence="2">ASCH domain-containing protein</fullName>
    </recommendedName>
</protein>
<dbReference type="InterPro" id="IPR015947">
    <property type="entry name" value="PUA-like_sf"/>
</dbReference>
<comment type="caution">
    <text evidence="3">The sequence shown here is derived from an EMBL/GenBank/DDBJ whole genome shotgun (WGS) entry which is preliminary data.</text>
</comment>
<dbReference type="Pfam" id="PF04266">
    <property type="entry name" value="ASCH"/>
    <property type="match status" value="1"/>
</dbReference>
<dbReference type="Proteomes" id="UP000642819">
    <property type="component" value="Unassembled WGS sequence"/>
</dbReference>
<dbReference type="PANTHER" id="PTHR39203:SF1">
    <property type="entry name" value="CYTOPLASMIC PROTEIN"/>
    <property type="match status" value="1"/>
</dbReference>
<gene>
    <name evidence="3" type="ORF">GCM10008096_30340</name>
</gene>
<dbReference type="SUPFAM" id="SSF88697">
    <property type="entry name" value="PUA domain-like"/>
    <property type="match status" value="1"/>
</dbReference>
<evidence type="ECO:0000256" key="1">
    <source>
        <dbReference type="SAM" id="MobiDB-lite"/>
    </source>
</evidence>
<keyword evidence="4" id="KW-1185">Reference proteome</keyword>
<name>A0ABQ3GLV6_9MICC</name>
<proteinExistence type="predicted"/>
<dbReference type="RefSeq" id="WP_189351553.1">
    <property type="nucleotide sequence ID" value="NZ_BMXK01000021.1"/>
</dbReference>